<dbReference type="GO" id="GO:0000150">
    <property type="term" value="F:DNA strand exchange activity"/>
    <property type="evidence" value="ECO:0007669"/>
    <property type="project" value="InterPro"/>
</dbReference>
<dbReference type="Gene3D" id="3.40.50.1390">
    <property type="entry name" value="Resolvase, N-terminal catalytic domain"/>
    <property type="match status" value="1"/>
</dbReference>
<dbReference type="Proteomes" id="UP000182192">
    <property type="component" value="Unassembled WGS sequence"/>
</dbReference>
<dbReference type="AlphaFoldDB" id="A0A1I1Q484"/>
<dbReference type="PANTHER" id="PTHR30461:SF23">
    <property type="entry name" value="DNA RECOMBINASE-RELATED"/>
    <property type="match status" value="1"/>
</dbReference>
<dbReference type="InterPro" id="IPR036162">
    <property type="entry name" value="Resolvase-like_N_sf"/>
</dbReference>
<feature type="domain" description="Resolvase/invertase-type recombinase catalytic" evidence="1">
    <location>
        <begin position="1"/>
        <end position="126"/>
    </location>
</feature>
<organism evidence="2 3">
    <name type="scientific">Ruminococcus albus</name>
    <dbReference type="NCBI Taxonomy" id="1264"/>
    <lineage>
        <taxon>Bacteria</taxon>
        <taxon>Bacillati</taxon>
        <taxon>Bacillota</taxon>
        <taxon>Clostridia</taxon>
        <taxon>Eubacteriales</taxon>
        <taxon>Oscillospiraceae</taxon>
        <taxon>Ruminococcus</taxon>
    </lineage>
</organism>
<evidence type="ECO:0000313" key="3">
    <source>
        <dbReference type="Proteomes" id="UP000182192"/>
    </source>
</evidence>
<protein>
    <submittedName>
        <fullName evidence="2">Resolvase, N terminal domain</fullName>
    </submittedName>
</protein>
<name>A0A1I1Q484_RUMAL</name>
<dbReference type="SUPFAM" id="SSF53041">
    <property type="entry name" value="Resolvase-like"/>
    <property type="match status" value="1"/>
</dbReference>
<reference evidence="2 3" key="1">
    <citation type="submission" date="2016-10" db="EMBL/GenBank/DDBJ databases">
        <authorList>
            <person name="de Groot N.N."/>
        </authorList>
    </citation>
    <scope>NUCLEOTIDE SEQUENCE [LARGE SCALE GENOMIC DNA]</scope>
    <source>
        <strain evidence="2 3">AR67</strain>
    </source>
</reference>
<sequence>MTANFCLKRNDFYNTTFYVDDGWSGTNFDRPNFQRMVKDMENGKIGTVITKDLSRLGRDYLMTGQYIEMIFPDHDVRYIAINDSVDTQKSENDMTVFRNVFNDFYAKDTSKKIKAVFKAKGMSGKPLSPIEPYGYKK</sequence>
<dbReference type="SMART" id="SM00857">
    <property type="entry name" value="Resolvase"/>
    <property type="match status" value="1"/>
</dbReference>
<accession>A0A1I1Q484</accession>
<evidence type="ECO:0000259" key="1">
    <source>
        <dbReference type="SMART" id="SM00857"/>
    </source>
</evidence>
<dbReference type="InterPro" id="IPR050639">
    <property type="entry name" value="SSR_resolvase"/>
</dbReference>
<dbReference type="Pfam" id="PF00239">
    <property type="entry name" value="Resolvase"/>
    <property type="match status" value="1"/>
</dbReference>
<gene>
    <name evidence="2" type="ORF">SAMN02910406_03284</name>
</gene>
<dbReference type="InterPro" id="IPR006119">
    <property type="entry name" value="Resolv_N"/>
</dbReference>
<evidence type="ECO:0000313" key="2">
    <source>
        <dbReference type="EMBL" id="SFD16807.1"/>
    </source>
</evidence>
<proteinExistence type="predicted"/>
<dbReference type="EMBL" id="FOKQ01000042">
    <property type="protein sequence ID" value="SFD16807.1"/>
    <property type="molecule type" value="Genomic_DNA"/>
</dbReference>
<dbReference type="PANTHER" id="PTHR30461">
    <property type="entry name" value="DNA-INVERTASE FROM LAMBDOID PROPHAGE"/>
    <property type="match status" value="1"/>
</dbReference>
<dbReference type="GO" id="GO:0003677">
    <property type="term" value="F:DNA binding"/>
    <property type="evidence" value="ECO:0007669"/>
    <property type="project" value="InterPro"/>
</dbReference>